<sequence>MDEMRIFFAYELEDNGERKELFFSENDLAHYLNPEQVLVLVREDLGRIFIWKGAKSLVKKRFISSRVARELQGELMKDARFHLCKIVSVDQGDENQEFLEAFNMESMEVKERLADMRYVRNSEKPKFKEKKMFPKHYRKFLKEFRDRTLKMNLDGFPEEREFRINEHLKLKLIKGQTVIYIDEKPFHQCKYLLLNLTQKDFAKFDHIDSIDEAFEIYNKTDKTHEREHDLIDPESEFIGHCSNLQAWYEHDYDLRILHSSLSIPLLKKLAFLGDKKAIMRLKESIATRIASRNHNTIIFYLNEKYLKLFSNEELEVMFEDWLEKKVNFAFMEKRRVWYPLLKELIERGIKRAQKIIKKESILYLEEDNFEAYRYLLNNDFFKLLNLEDLEELYELIPKKDLVALRRIESLILKATLRKRRNSKVER</sequence>
<dbReference type="SUPFAM" id="SSF55753">
    <property type="entry name" value="Actin depolymerizing proteins"/>
    <property type="match status" value="1"/>
</dbReference>
<dbReference type="EMBL" id="LAZR01010402">
    <property type="protein sequence ID" value="KKM67144.1"/>
    <property type="molecule type" value="Genomic_DNA"/>
</dbReference>
<comment type="caution">
    <text evidence="1">The sequence shown here is derived from an EMBL/GenBank/DDBJ whole genome shotgun (WGS) entry which is preliminary data.</text>
</comment>
<accession>A0A0F9JBF8</accession>
<dbReference type="AlphaFoldDB" id="A0A0F9JBF8"/>
<protein>
    <recommendedName>
        <fullName evidence="2">Gelsolin-like domain-containing protein</fullName>
    </recommendedName>
</protein>
<proteinExistence type="predicted"/>
<dbReference type="InterPro" id="IPR029006">
    <property type="entry name" value="ADF-H/Gelsolin-like_dom_sf"/>
</dbReference>
<organism evidence="1">
    <name type="scientific">marine sediment metagenome</name>
    <dbReference type="NCBI Taxonomy" id="412755"/>
    <lineage>
        <taxon>unclassified sequences</taxon>
        <taxon>metagenomes</taxon>
        <taxon>ecological metagenomes</taxon>
    </lineage>
</organism>
<gene>
    <name evidence="1" type="ORF">LCGC14_1474120</name>
</gene>
<evidence type="ECO:0008006" key="2">
    <source>
        <dbReference type="Google" id="ProtNLM"/>
    </source>
</evidence>
<evidence type="ECO:0000313" key="1">
    <source>
        <dbReference type="EMBL" id="KKM67144.1"/>
    </source>
</evidence>
<reference evidence="1" key="1">
    <citation type="journal article" date="2015" name="Nature">
        <title>Complex archaea that bridge the gap between prokaryotes and eukaryotes.</title>
        <authorList>
            <person name="Spang A."/>
            <person name="Saw J.H."/>
            <person name="Jorgensen S.L."/>
            <person name="Zaremba-Niedzwiedzka K."/>
            <person name="Martijn J."/>
            <person name="Lind A.E."/>
            <person name="van Eijk R."/>
            <person name="Schleper C."/>
            <person name="Guy L."/>
            <person name="Ettema T.J."/>
        </authorList>
    </citation>
    <scope>NUCLEOTIDE SEQUENCE</scope>
</reference>
<dbReference type="Gene3D" id="3.40.20.10">
    <property type="entry name" value="Severin"/>
    <property type="match status" value="1"/>
</dbReference>
<name>A0A0F9JBF8_9ZZZZ</name>